<evidence type="ECO:0000256" key="3">
    <source>
        <dbReference type="HAMAP-Rule" id="MF_00360"/>
    </source>
</evidence>
<reference evidence="4 5" key="1">
    <citation type="submission" date="2024-09" db="EMBL/GenBank/DDBJ databases">
        <title>Laminarin stimulates single cell rates of sulfate reduction while oxygen inhibits transcriptomic activity in coastal marine sediment.</title>
        <authorList>
            <person name="Lindsay M."/>
            <person name="Orcutt B."/>
            <person name="Emerson D."/>
            <person name="Stepanauskas R."/>
            <person name="D'Angelo T."/>
        </authorList>
    </citation>
    <scope>NUCLEOTIDE SEQUENCE [LARGE SCALE GENOMIC DNA]</scope>
    <source>
        <strain evidence="4">SAG AM-311-K15</strain>
    </source>
</reference>
<gene>
    <name evidence="3 4" type="primary">rpsF</name>
    <name evidence="4" type="ORF">ACFL27_07275</name>
</gene>
<comment type="function">
    <text evidence="3">Binds together with bS18 to 16S ribosomal RNA.</text>
</comment>
<protein>
    <recommendedName>
        <fullName evidence="2 3">Small ribosomal subunit protein bS6</fullName>
    </recommendedName>
</protein>
<keyword evidence="3" id="KW-0699">rRNA-binding</keyword>
<dbReference type="PANTHER" id="PTHR21011">
    <property type="entry name" value="MITOCHONDRIAL 28S RIBOSOMAL PROTEIN S6"/>
    <property type="match status" value="1"/>
</dbReference>
<keyword evidence="5" id="KW-1185">Reference proteome</keyword>
<dbReference type="InterPro" id="IPR020814">
    <property type="entry name" value="Ribosomal_S6_plastid/chlpt"/>
</dbReference>
<sequence>MKTLRHYELIFIISPTLEDKEAEITAREVKDLIVEKGAQIHYSETWGKRKLAYEVKKQRYGFYSMIHMEGSVETVNEIDRNLKLHEHVIKFLVVKLEPEKVGKASALNPDKMKEEV</sequence>
<accession>A0ABV6YUX3</accession>
<proteinExistence type="inferred from homology"/>
<evidence type="ECO:0000313" key="4">
    <source>
        <dbReference type="EMBL" id="MFC1849974.1"/>
    </source>
</evidence>
<dbReference type="Proteomes" id="UP001594351">
    <property type="component" value="Unassembled WGS sequence"/>
</dbReference>
<dbReference type="Gene3D" id="3.30.70.60">
    <property type="match status" value="1"/>
</dbReference>
<evidence type="ECO:0000256" key="2">
    <source>
        <dbReference type="ARBA" id="ARBA00035294"/>
    </source>
</evidence>
<dbReference type="InterPro" id="IPR000529">
    <property type="entry name" value="Ribosomal_bS6"/>
</dbReference>
<dbReference type="InterPro" id="IPR014717">
    <property type="entry name" value="Transl_elong_EF1B/ribsomal_bS6"/>
</dbReference>
<dbReference type="Pfam" id="PF01250">
    <property type="entry name" value="Ribosomal_S6"/>
    <property type="match status" value="1"/>
</dbReference>
<keyword evidence="3" id="KW-0694">RNA-binding</keyword>
<keyword evidence="3 4" id="KW-0689">Ribosomal protein</keyword>
<evidence type="ECO:0000256" key="1">
    <source>
        <dbReference type="ARBA" id="ARBA00009512"/>
    </source>
</evidence>
<dbReference type="NCBIfam" id="TIGR00166">
    <property type="entry name" value="S6"/>
    <property type="match status" value="1"/>
</dbReference>
<dbReference type="SUPFAM" id="SSF54995">
    <property type="entry name" value="Ribosomal protein S6"/>
    <property type="match status" value="1"/>
</dbReference>
<comment type="caution">
    <text evidence="4">The sequence shown here is derived from an EMBL/GenBank/DDBJ whole genome shotgun (WGS) entry which is preliminary data.</text>
</comment>
<keyword evidence="3" id="KW-0687">Ribonucleoprotein</keyword>
<name>A0ABV6YUX3_UNCC1</name>
<dbReference type="CDD" id="cd00473">
    <property type="entry name" value="bS6"/>
    <property type="match status" value="1"/>
</dbReference>
<dbReference type="PANTHER" id="PTHR21011:SF1">
    <property type="entry name" value="SMALL RIBOSOMAL SUBUNIT PROTEIN BS6M"/>
    <property type="match status" value="1"/>
</dbReference>
<dbReference type="InterPro" id="IPR035980">
    <property type="entry name" value="Ribosomal_bS6_sf"/>
</dbReference>
<organism evidence="4 5">
    <name type="scientific">candidate division CSSED10-310 bacterium</name>
    <dbReference type="NCBI Taxonomy" id="2855610"/>
    <lineage>
        <taxon>Bacteria</taxon>
        <taxon>Bacteria division CSSED10-310</taxon>
    </lineage>
</organism>
<dbReference type="HAMAP" id="MF_00360">
    <property type="entry name" value="Ribosomal_bS6"/>
    <property type="match status" value="1"/>
</dbReference>
<dbReference type="GO" id="GO:0005840">
    <property type="term" value="C:ribosome"/>
    <property type="evidence" value="ECO:0007669"/>
    <property type="project" value="UniProtKB-KW"/>
</dbReference>
<dbReference type="EMBL" id="JBHPBY010000069">
    <property type="protein sequence ID" value="MFC1849974.1"/>
    <property type="molecule type" value="Genomic_DNA"/>
</dbReference>
<evidence type="ECO:0000313" key="5">
    <source>
        <dbReference type="Proteomes" id="UP001594351"/>
    </source>
</evidence>
<comment type="similarity">
    <text evidence="1 3">Belongs to the bacterial ribosomal protein bS6 family.</text>
</comment>